<accession>A0A7H0LES7</accession>
<keyword evidence="1" id="KW-0732">Signal</keyword>
<evidence type="ECO:0000256" key="1">
    <source>
        <dbReference type="SAM" id="SignalP"/>
    </source>
</evidence>
<gene>
    <name evidence="2" type="ORF">H3Z74_15580</name>
</gene>
<feature type="signal peptide" evidence="1">
    <location>
        <begin position="1"/>
        <end position="26"/>
    </location>
</feature>
<feature type="chain" id="PRO_5029011064" evidence="1">
    <location>
        <begin position="27"/>
        <end position="248"/>
    </location>
</feature>
<sequence length="248" mass="26627">MKRSRYLLSAALVASAALTALQPLLAGAQTAGTPTASLPAANESTPGAAPVNSGCELHVWGAGRPNFKLRPNAFIKITVDPAQMDRSNPLSNASLFDTVSRANALSDDDLKKLLPQAGAVTVVRHAEMIDIDKTPLNRIAGRLVQSPTSCYADLVIGNLYAIFPNPEMAWERAGAIGALLVGSDRLVIEFWLRDFSGPKAGGKTYKRKNDSPLPHVQPLTIEMKTAMEASTTANFRSFVDFVGQQRLR</sequence>
<organism evidence="2 3">
    <name type="scientific">Sphingomonas alpina</name>
    <dbReference type="NCBI Taxonomy" id="653931"/>
    <lineage>
        <taxon>Bacteria</taxon>
        <taxon>Pseudomonadati</taxon>
        <taxon>Pseudomonadota</taxon>
        <taxon>Alphaproteobacteria</taxon>
        <taxon>Sphingomonadales</taxon>
        <taxon>Sphingomonadaceae</taxon>
        <taxon>Sphingomonas</taxon>
    </lineage>
</organism>
<dbReference type="EMBL" id="CP061038">
    <property type="protein sequence ID" value="QNQ08180.1"/>
    <property type="molecule type" value="Genomic_DNA"/>
</dbReference>
<dbReference type="Proteomes" id="UP000516148">
    <property type="component" value="Chromosome"/>
</dbReference>
<protein>
    <submittedName>
        <fullName evidence="2">Uncharacterized protein</fullName>
    </submittedName>
</protein>
<dbReference type="AlphaFoldDB" id="A0A7H0LES7"/>
<name>A0A7H0LES7_9SPHN</name>
<keyword evidence="3" id="KW-1185">Reference proteome</keyword>
<evidence type="ECO:0000313" key="2">
    <source>
        <dbReference type="EMBL" id="QNQ08180.1"/>
    </source>
</evidence>
<dbReference type="RefSeq" id="WP_187760509.1">
    <property type="nucleotide sequence ID" value="NZ_CP061038.1"/>
</dbReference>
<evidence type="ECO:0000313" key="3">
    <source>
        <dbReference type="Proteomes" id="UP000516148"/>
    </source>
</evidence>
<dbReference type="KEGG" id="spap:H3Z74_15580"/>
<reference evidence="2 3" key="1">
    <citation type="submission" date="2020-09" db="EMBL/GenBank/DDBJ databases">
        <title>Sphingomonas sp., a new species isolated from pork steak.</title>
        <authorList>
            <person name="Heidler von Heilborn D."/>
        </authorList>
    </citation>
    <scope>NUCLEOTIDE SEQUENCE [LARGE SCALE GENOMIC DNA]</scope>
    <source>
        <strain evidence="3">S8-3T</strain>
    </source>
</reference>
<proteinExistence type="predicted"/>